<reference evidence="2" key="1">
    <citation type="journal article" date="2023" name="Plant J.">
        <title>The genome of the king protea, Protea cynaroides.</title>
        <authorList>
            <person name="Chang J."/>
            <person name="Duong T.A."/>
            <person name="Schoeman C."/>
            <person name="Ma X."/>
            <person name="Roodt D."/>
            <person name="Barker N."/>
            <person name="Li Z."/>
            <person name="Van de Peer Y."/>
            <person name="Mizrachi E."/>
        </authorList>
    </citation>
    <scope>NUCLEOTIDE SEQUENCE</scope>
    <source>
        <tissue evidence="2">Young leaves</tissue>
    </source>
</reference>
<evidence type="ECO:0000313" key="3">
    <source>
        <dbReference type="Proteomes" id="UP001141806"/>
    </source>
</evidence>
<dbReference type="EMBL" id="JAMYWD010000002">
    <property type="protein sequence ID" value="KAJ4978325.1"/>
    <property type="molecule type" value="Genomic_DNA"/>
</dbReference>
<keyword evidence="3" id="KW-1185">Reference proteome</keyword>
<accession>A0A9Q0QZZ3</accession>
<evidence type="ECO:0000256" key="1">
    <source>
        <dbReference type="SAM" id="MobiDB-lite"/>
    </source>
</evidence>
<evidence type="ECO:0000313" key="2">
    <source>
        <dbReference type="EMBL" id="KAJ4978325.1"/>
    </source>
</evidence>
<dbReference type="AlphaFoldDB" id="A0A9Q0QZZ3"/>
<proteinExistence type="predicted"/>
<comment type="caution">
    <text evidence="2">The sequence shown here is derived from an EMBL/GenBank/DDBJ whole genome shotgun (WGS) entry which is preliminary data.</text>
</comment>
<dbReference type="Proteomes" id="UP001141806">
    <property type="component" value="Unassembled WGS sequence"/>
</dbReference>
<feature type="compositionally biased region" description="Polar residues" evidence="1">
    <location>
        <begin position="108"/>
        <end position="118"/>
    </location>
</feature>
<protein>
    <submittedName>
        <fullName evidence="2">Uncharacterized protein</fullName>
    </submittedName>
</protein>
<organism evidence="2 3">
    <name type="scientific">Protea cynaroides</name>
    <dbReference type="NCBI Taxonomy" id="273540"/>
    <lineage>
        <taxon>Eukaryota</taxon>
        <taxon>Viridiplantae</taxon>
        <taxon>Streptophyta</taxon>
        <taxon>Embryophyta</taxon>
        <taxon>Tracheophyta</taxon>
        <taxon>Spermatophyta</taxon>
        <taxon>Magnoliopsida</taxon>
        <taxon>Proteales</taxon>
        <taxon>Proteaceae</taxon>
        <taxon>Protea</taxon>
    </lineage>
</organism>
<name>A0A9Q0QZZ3_9MAGN</name>
<gene>
    <name evidence="2" type="ORF">NE237_009105</name>
</gene>
<sequence length="150" mass="16104">MTIQELQGSHKDKIIAEYWASPDMTAPTTEWAVYATRLIKAQQAGAKASTVLSLLAKSTPNIPSEAHTEAHEVGLPPLRRDIPSSVEKVPHSSTELIIPPFPSMNIEGMTSQPVSGTSPPNNEGLPPTPPGEDTSSNRDRAQNGRLCTPE</sequence>
<feature type="region of interest" description="Disordered" evidence="1">
    <location>
        <begin position="63"/>
        <end position="150"/>
    </location>
</feature>
<feature type="compositionally biased region" description="Basic and acidic residues" evidence="1">
    <location>
        <begin position="66"/>
        <end position="82"/>
    </location>
</feature>